<dbReference type="EMBL" id="JPGN01000038">
    <property type="protein sequence ID" value="KFI19773.1"/>
    <property type="molecule type" value="Genomic_DNA"/>
</dbReference>
<dbReference type="SUPFAM" id="SSF143100">
    <property type="entry name" value="TTHA1013/TTHA0281-like"/>
    <property type="match status" value="1"/>
</dbReference>
<dbReference type="Gene3D" id="3.30.160.250">
    <property type="match status" value="1"/>
</dbReference>
<dbReference type="PANTHER" id="PTHR34504">
    <property type="entry name" value="ANTITOXIN HICB"/>
    <property type="match status" value="1"/>
</dbReference>
<dbReference type="HOGENOM" id="CLU_114047_10_3_6"/>
<protein>
    <recommendedName>
        <fullName evidence="3">HicB-like antitoxin of toxin-antitoxin system domain-containing protein</fullName>
    </recommendedName>
</protein>
<evidence type="ECO:0000313" key="2">
    <source>
        <dbReference type="Proteomes" id="UP000028839"/>
    </source>
</evidence>
<dbReference type="InterPro" id="IPR035069">
    <property type="entry name" value="TTHA1013/TTHA0281-like"/>
</dbReference>
<sequence length="73" mass="8130">MNRKLTAIIEREDDGYVALCPEVDVASQGDTIGEARNNLKEALELFFEVASPEEVTSRLHEEVYVTYVDIAVG</sequence>
<dbReference type="AlphaFoldDB" id="A0A0E2Z297"/>
<evidence type="ECO:0008006" key="3">
    <source>
        <dbReference type="Google" id="ProtNLM"/>
    </source>
</evidence>
<gene>
    <name evidence="1" type="ORF">IB75_06725</name>
</gene>
<organism evidence="1 2">
    <name type="scientific">Nitrosococcus oceani C-27</name>
    <dbReference type="NCBI Taxonomy" id="314279"/>
    <lineage>
        <taxon>Bacteria</taxon>
        <taxon>Pseudomonadati</taxon>
        <taxon>Pseudomonadota</taxon>
        <taxon>Gammaproteobacteria</taxon>
        <taxon>Chromatiales</taxon>
        <taxon>Chromatiaceae</taxon>
        <taxon>Nitrosococcus</taxon>
    </lineage>
</organism>
<name>A0A0E2Z297_9GAMM</name>
<reference evidence="1 2" key="1">
    <citation type="submission" date="2014-07" db="EMBL/GenBank/DDBJ databases">
        <title>Comparative analysis of Nitrosococcus oceani genome inventories of strains from Pacific and Atlantic gyres.</title>
        <authorList>
            <person name="Lim C.K."/>
            <person name="Wang L."/>
            <person name="Sayavedra-Soto L.A."/>
            <person name="Klotz M.G."/>
        </authorList>
    </citation>
    <scope>NUCLEOTIDE SEQUENCE [LARGE SCALE GENOMIC DNA]</scope>
    <source>
        <strain evidence="1 2">C-27</strain>
    </source>
</reference>
<comment type="caution">
    <text evidence="1">The sequence shown here is derived from an EMBL/GenBank/DDBJ whole genome shotgun (WGS) entry which is preliminary data.</text>
</comment>
<dbReference type="Proteomes" id="UP000028839">
    <property type="component" value="Unassembled WGS sequence"/>
</dbReference>
<dbReference type="InterPro" id="IPR051404">
    <property type="entry name" value="TA_system_antitoxin"/>
</dbReference>
<evidence type="ECO:0000313" key="1">
    <source>
        <dbReference type="EMBL" id="KFI19773.1"/>
    </source>
</evidence>
<accession>A0A0E2Z297</accession>
<dbReference type="OrthoDB" id="5772625at2"/>
<proteinExistence type="predicted"/>
<dbReference type="PANTHER" id="PTHR34504:SF2">
    <property type="entry name" value="UPF0150 PROTEIN SSL0259"/>
    <property type="match status" value="1"/>
</dbReference>